<keyword evidence="5 10" id="KW-0812">Transmembrane</keyword>
<dbReference type="EMBL" id="VBQZ03000066">
    <property type="protein sequence ID" value="MXQ90917.1"/>
    <property type="molecule type" value="Genomic_DNA"/>
</dbReference>
<evidence type="ECO:0000256" key="1">
    <source>
        <dbReference type="ARBA" id="ARBA00004477"/>
    </source>
</evidence>
<comment type="subunit">
    <text evidence="3">Component of the ER membrane protein complex (EMC).</text>
</comment>
<keyword evidence="12" id="KW-1185">Reference proteome</keyword>
<evidence type="ECO:0000313" key="12">
    <source>
        <dbReference type="Proteomes" id="UP000322234"/>
    </source>
</evidence>
<evidence type="ECO:0000256" key="9">
    <source>
        <dbReference type="ARBA" id="ARBA00030327"/>
    </source>
</evidence>
<sequence>MAGPELLLDSNIRLWVVLPIVIITFFVGMIRHYVSILLQSDKKLTQEQVSDSQVLIRSRVLRENGKYIPKQSFLTRKYYFNNPEDGFFKKTKRKVVPPSPVTDPTMLTDMMKGNVTNVLPMILIGGWINMTFSGFVTTKVPFPLTLRFKPMLQQGIELLTLDASWVSSASWYFLNVFGLRSIYSLILGQDNAADQSRMMQEQMTGAAMAMPADTNKAFKTEWEALELTDHQWALDDVEEELMAKDLHFEGIEAGWVKCVRLFSPITVVNVYVLGTSKSKGKAKFVLARSFQDQHTSSGNTAYYVCLEFNLDQIARLIR</sequence>
<evidence type="ECO:0000256" key="7">
    <source>
        <dbReference type="ARBA" id="ARBA00022989"/>
    </source>
</evidence>
<dbReference type="GO" id="GO:0034975">
    <property type="term" value="P:protein folding in endoplasmic reticulum"/>
    <property type="evidence" value="ECO:0007669"/>
    <property type="project" value="TreeGrafter"/>
</dbReference>
<keyword evidence="8 10" id="KW-0472">Membrane</keyword>
<dbReference type="InterPro" id="IPR002809">
    <property type="entry name" value="EMC3/TMCO1"/>
</dbReference>
<keyword evidence="6" id="KW-0256">Endoplasmic reticulum</keyword>
<evidence type="ECO:0000256" key="5">
    <source>
        <dbReference type="ARBA" id="ARBA00022692"/>
    </source>
</evidence>
<dbReference type="AlphaFoldDB" id="A0A6B0RQG8"/>
<evidence type="ECO:0000256" key="2">
    <source>
        <dbReference type="ARBA" id="ARBA00005376"/>
    </source>
</evidence>
<reference evidence="11" key="1">
    <citation type="submission" date="2019-10" db="EMBL/GenBank/DDBJ databases">
        <title>The sequence and de novo assembly of the wild yak genome.</title>
        <authorList>
            <person name="Liu Y."/>
        </authorList>
    </citation>
    <scope>NUCLEOTIDE SEQUENCE [LARGE SCALE GENOMIC DNA]</scope>
    <source>
        <strain evidence="11">WY2019</strain>
    </source>
</reference>
<name>A0A6B0RQG8_9CETA</name>
<evidence type="ECO:0000256" key="4">
    <source>
        <dbReference type="ARBA" id="ARBA00020822"/>
    </source>
</evidence>
<dbReference type="Pfam" id="PF01956">
    <property type="entry name" value="EMC3_TMCO1"/>
    <property type="match status" value="1"/>
</dbReference>
<comment type="caution">
    <text evidence="11">The sequence shown here is derived from an EMBL/GenBank/DDBJ whole genome shotgun (WGS) entry which is preliminary data.</text>
</comment>
<dbReference type="PANTHER" id="PTHR13116">
    <property type="entry name" value="ER MEMBRANE PROTEIN COMPLEX SUBUNIT 3"/>
    <property type="match status" value="1"/>
</dbReference>
<feature type="transmembrane region" description="Helical" evidence="10">
    <location>
        <begin position="12"/>
        <end position="34"/>
    </location>
</feature>
<proteinExistence type="inferred from homology"/>
<keyword evidence="7 10" id="KW-1133">Transmembrane helix</keyword>
<protein>
    <recommendedName>
        <fullName evidence="4">ER membrane protein complex subunit 3</fullName>
    </recommendedName>
    <alternativeName>
        <fullName evidence="9">Transmembrane protein 111</fullName>
    </alternativeName>
</protein>
<comment type="subcellular location">
    <subcellularLocation>
        <location evidence="1">Endoplasmic reticulum membrane</location>
        <topology evidence="1">Multi-pass membrane protein</topology>
    </subcellularLocation>
</comment>
<evidence type="ECO:0000256" key="6">
    <source>
        <dbReference type="ARBA" id="ARBA00022824"/>
    </source>
</evidence>
<dbReference type="Proteomes" id="UP000322234">
    <property type="component" value="Unassembled WGS sequence"/>
</dbReference>
<gene>
    <name evidence="11" type="ORF">E5288_WYG013221</name>
</gene>
<evidence type="ECO:0000256" key="10">
    <source>
        <dbReference type="SAM" id="Phobius"/>
    </source>
</evidence>
<dbReference type="SMART" id="SM01415">
    <property type="entry name" value="DUF106"/>
    <property type="match status" value="1"/>
</dbReference>
<dbReference type="InterPro" id="IPR008568">
    <property type="entry name" value="EMC3"/>
</dbReference>
<organism evidence="11 12">
    <name type="scientific">Bos mutus</name>
    <name type="common">wild yak</name>
    <dbReference type="NCBI Taxonomy" id="72004"/>
    <lineage>
        <taxon>Eukaryota</taxon>
        <taxon>Metazoa</taxon>
        <taxon>Chordata</taxon>
        <taxon>Craniata</taxon>
        <taxon>Vertebrata</taxon>
        <taxon>Euteleostomi</taxon>
        <taxon>Mammalia</taxon>
        <taxon>Eutheria</taxon>
        <taxon>Laurasiatheria</taxon>
        <taxon>Artiodactyla</taxon>
        <taxon>Ruminantia</taxon>
        <taxon>Pecora</taxon>
        <taxon>Bovidae</taxon>
        <taxon>Bovinae</taxon>
        <taxon>Bos</taxon>
    </lineage>
</organism>
<comment type="similarity">
    <text evidence="2">Belongs to the EMC3 family.</text>
</comment>
<dbReference type="PANTHER" id="PTHR13116:SF10">
    <property type="entry name" value="ER MEMBRANE PROTEIN COMPLEX SUBUNIT 3"/>
    <property type="match status" value="1"/>
</dbReference>
<dbReference type="GO" id="GO:0072546">
    <property type="term" value="C:EMC complex"/>
    <property type="evidence" value="ECO:0007669"/>
    <property type="project" value="TreeGrafter"/>
</dbReference>
<evidence type="ECO:0000256" key="3">
    <source>
        <dbReference type="ARBA" id="ARBA00011276"/>
    </source>
</evidence>
<evidence type="ECO:0000313" key="11">
    <source>
        <dbReference type="EMBL" id="MXQ90917.1"/>
    </source>
</evidence>
<accession>A0A6B0RQG8</accession>
<feature type="transmembrane region" description="Helical" evidence="10">
    <location>
        <begin position="115"/>
        <end position="136"/>
    </location>
</feature>
<evidence type="ECO:0000256" key="8">
    <source>
        <dbReference type="ARBA" id="ARBA00023136"/>
    </source>
</evidence>